<protein>
    <recommendedName>
        <fullName evidence="3">CDP-glycerol glycerophosphotransferase</fullName>
    </recommendedName>
</protein>
<dbReference type="Gene3D" id="3.40.50.12580">
    <property type="match status" value="1"/>
</dbReference>
<comment type="caution">
    <text evidence="1">The sequence shown here is derived from an EMBL/GenBank/DDBJ whole genome shotgun (WGS) entry which is preliminary data.</text>
</comment>
<dbReference type="HOGENOM" id="CLU_043646_0_0_9"/>
<evidence type="ECO:0000313" key="2">
    <source>
        <dbReference type="Proteomes" id="UP000012589"/>
    </source>
</evidence>
<dbReference type="STRING" id="1235802.C823_01266"/>
<dbReference type="AlphaFoldDB" id="N2AWT4"/>
<dbReference type="OrthoDB" id="2334812at2"/>
<gene>
    <name evidence="1" type="ORF">C823_01266</name>
</gene>
<reference evidence="1 2" key="1">
    <citation type="journal article" date="2014" name="Genome Announc.">
        <title>Draft genome sequences of the altered schaedler flora, a defined bacterial community from gnotobiotic mice.</title>
        <authorList>
            <person name="Wannemuehler M.J."/>
            <person name="Overstreet A.M."/>
            <person name="Ward D.V."/>
            <person name="Phillips G.J."/>
        </authorList>
    </citation>
    <scope>NUCLEOTIDE SEQUENCE [LARGE SCALE GENOMIC DNA]</scope>
    <source>
        <strain evidence="1 2">ASF492</strain>
    </source>
</reference>
<dbReference type="GO" id="GO:0047355">
    <property type="term" value="F:CDP-glycerol glycerophosphotransferase activity"/>
    <property type="evidence" value="ECO:0007669"/>
    <property type="project" value="InterPro"/>
</dbReference>
<keyword evidence="2" id="KW-1185">Reference proteome</keyword>
<dbReference type="GO" id="GO:0016020">
    <property type="term" value="C:membrane"/>
    <property type="evidence" value="ECO:0007669"/>
    <property type="project" value="InterPro"/>
</dbReference>
<name>N2AWT4_9FIRM</name>
<dbReference type="Pfam" id="PF04464">
    <property type="entry name" value="Glyphos_transf"/>
    <property type="match status" value="1"/>
</dbReference>
<evidence type="ECO:0008006" key="3">
    <source>
        <dbReference type="Google" id="ProtNLM"/>
    </source>
</evidence>
<sequence>MNRMEIMEQKHKMINLLLDAIDTGAMNEQTIDRFTYYYLAVFLEAAQQLENGKELYWKIKSYLENINVKKLRKQDKIIVGFIANYASSWIGEELYQLFSQSDKFEPYVFLIANHAPGQSQTQIIEEYSKNLTYFQSENLRVVQTMDINTGIQYTWEQMGIKPQLCIWLTPWTALFRESFHLLNYSLGILHTYIPYGMMVADNEAKKFPYDQYNQLLHNLTWKNFEESRSSLEMARKYSFVDGRNAIYTGYPKMDAFYVKDLVENDPWDALIQKAGNPNAKKIIYAPHHTLASDEPVNFSTFASNYLYFLELAEKYQNETVWVFKPHPHLVYKAVKEGIFANPEEWDAYVQRWKNLKNAEVMKEGMYHNLFNRSDAMILDSVSFLAEYLYVHKPLLMLTRDGQYYNDFGKELMKVHYAAAGTDEKAIEQFVTDVVLNGNDENKEMREEFFADNLDYMKTFGKNAAANIFEQIKLELDY</sequence>
<dbReference type="InterPro" id="IPR043148">
    <property type="entry name" value="TagF_C"/>
</dbReference>
<dbReference type="EMBL" id="AQFT01000039">
    <property type="protein sequence ID" value="EMZ33727.1"/>
    <property type="molecule type" value="Genomic_DNA"/>
</dbReference>
<dbReference type="InterPro" id="IPR007554">
    <property type="entry name" value="Glycerophosphate_synth"/>
</dbReference>
<dbReference type="Proteomes" id="UP000012589">
    <property type="component" value="Unassembled WGS sequence"/>
</dbReference>
<evidence type="ECO:0000313" key="1">
    <source>
        <dbReference type="EMBL" id="EMZ33727.1"/>
    </source>
</evidence>
<accession>N2AWT4</accession>
<dbReference type="PATRIC" id="fig|1235802.3.peg.1354"/>
<organism evidence="1 2">
    <name type="scientific">Eubacterium plexicaudatum ASF492</name>
    <dbReference type="NCBI Taxonomy" id="1235802"/>
    <lineage>
        <taxon>Bacteria</taxon>
        <taxon>Bacillati</taxon>
        <taxon>Bacillota</taxon>
        <taxon>Clostridia</taxon>
        <taxon>Eubacteriales</taxon>
        <taxon>Eubacteriaceae</taxon>
        <taxon>Eubacterium</taxon>
    </lineage>
</organism>
<dbReference type="eggNOG" id="COG1887">
    <property type="taxonomic scope" value="Bacteria"/>
</dbReference>
<proteinExistence type="predicted"/>
<dbReference type="SUPFAM" id="SSF53756">
    <property type="entry name" value="UDP-Glycosyltransferase/glycogen phosphorylase"/>
    <property type="match status" value="1"/>
</dbReference>